<evidence type="ECO:0000313" key="3">
    <source>
        <dbReference type="Proteomes" id="UP000625574"/>
    </source>
</evidence>
<comment type="caution">
    <text evidence="2">The sequence shown here is derived from an EMBL/GenBank/DDBJ whole genome shotgun (WGS) entry which is preliminary data.</text>
</comment>
<reference evidence="2 3" key="1">
    <citation type="submission" date="2020-12" db="EMBL/GenBank/DDBJ databases">
        <title>Genome public.</title>
        <authorList>
            <person name="Sun Q."/>
        </authorList>
    </citation>
    <scope>NUCLEOTIDE SEQUENCE [LARGE SCALE GENOMIC DNA]</scope>
    <source>
        <strain evidence="2 3">CCM 8864</strain>
    </source>
</reference>
<dbReference type="SUPFAM" id="SSF143011">
    <property type="entry name" value="RelE-like"/>
    <property type="match status" value="1"/>
</dbReference>
<sequence length="99" mass="10873">MSDGNFQVEFTTDAKEDLRDLDGGSQKRVAAAIKNKLAVAPQGYGHPLGSRRGGDLTGFRKLAVGDRDLSIIYEVVNGDRVVIWWVIGNRSDDECYSLT</sequence>
<keyword evidence="1" id="KW-1277">Toxin-antitoxin system</keyword>
<dbReference type="EMBL" id="JAEIOT010000015">
    <property type="protein sequence ID" value="MBI9001476.1"/>
    <property type="molecule type" value="Genomic_DNA"/>
</dbReference>
<dbReference type="Pfam" id="PF05016">
    <property type="entry name" value="ParE_toxin"/>
    <property type="match status" value="1"/>
</dbReference>
<dbReference type="Gene3D" id="3.30.2310.20">
    <property type="entry name" value="RelE-like"/>
    <property type="match status" value="1"/>
</dbReference>
<evidence type="ECO:0000313" key="2">
    <source>
        <dbReference type="EMBL" id="MBI9001476.1"/>
    </source>
</evidence>
<proteinExistence type="predicted"/>
<protein>
    <submittedName>
        <fullName evidence="2">Type II toxin-antitoxin system RelE/ParE family toxin</fullName>
    </submittedName>
</protein>
<dbReference type="Proteomes" id="UP000625574">
    <property type="component" value="Unassembled WGS sequence"/>
</dbReference>
<dbReference type="RefSeq" id="WP_198736933.1">
    <property type="nucleotide sequence ID" value="NZ_JAEIOT010000015.1"/>
</dbReference>
<accession>A0ABS0VYH1</accession>
<organism evidence="2 3">
    <name type="scientific">Corynebacterium marambiense</name>
    <dbReference type="NCBI Taxonomy" id="2765364"/>
    <lineage>
        <taxon>Bacteria</taxon>
        <taxon>Bacillati</taxon>
        <taxon>Actinomycetota</taxon>
        <taxon>Actinomycetes</taxon>
        <taxon>Mycobacteriales</taxon>
        <taxon>Corynebacteriaceae</taxon>
        <taxon>Corynebacterium</taxon>
    </lineage>
</organism>
<keyword evidence="3" id="KW-1185">Reference proteome</keyword>
<dbReference type="InterPro" id="IPR007712">
    <property type="entry name" value="RelE/ParE_toxin"/>
</dbReference>
<name>A0ABS0VYH1_9CORY</name>
<gene>
    <name evidence="2" type="ORF">JDV76_10965</name>
</gene>
<dbReference type="InterPro" id="IPR035093">
    <property type="entry name" value="RelE/ParE_toxin_dom_sf"/>
</dbReference>
<evidence type="ECO:0000256" key="1">
    <source>
        <dbReference type="ARBA" id="ARBA00022649"/>
    </source>
</evidence>